<dbReference type="PROSITE" id="PS51819">
    <property type="entry name" value="VOC"/>
    <property type="match status" value="1"/>
</dbReference>
<keyword evidence="4" id="KW-1185">Reference proteome</keyword>
<name>A0A941D0X3_9CAUL</name>
<feature type="domain" description="VOC" evidence="1">
    <location>
        <begin position="1"/>
        <end position="121"/>
    </location>
</feature>
<evidence type="ECO:0000313" key="3">
    <source>
        <dbReference type="EMBL" id="QQZ51687.1"/>
    </source>
</evidence>
<evidence type="ECO:0000313" key="4">
    <source>
        <dbReference type="Proteomes" id="UP000622580"/>
    </source>
</evidence>
<dbReference type="EMBL" id="JAGSGD010000001">
    <property type="protein sequence ID" value="MBR7619329.1"/>
    <property type="molecule type" value="Genomic_DNA"/>
</dbReference>
<dbReference type="PANTHER" id="PTHR35006:SF2">
    <property type="entry name" value="GLYOXALASE FAMILY PROTEIN (AFU_ORTHOLOGUE AFUA_5G14830)"/>
    <property type="match status" value="1"/>
</dbReference>
<dbReference type="SUPFAM" id="SSF54593">
    <property type="entry name" value="Glyoxalase/Bleomycin resistance protein/Dihydroxybiphenyl dioxygenase"/>
    <property type="match status" value="1"/>
</dbReference>
<dbReference type="AlphaFoldDB" id="A0A941D0X3"/>
<evidence type="ECO:0000313" key="2">
    <source>
        <dbReference type="EMBL" id="MBR7619329.1"/>
    </source>
</evidence>
<protein>
    <submittedName>
        <fullName evidence="2">VOC family protein</fullName>
    </submittedName>
</protein>
<dbReference type="RefSeq" id="WP_215339676.1">
    <property type="nucleotide sequence ID" value="NZ_JAGSGD010000001.1"/>
</dbReference>
<gene>
    <name evidence="2" type="ORF">JKL49_08015</name>
    <name evidence="3" type="ORF">JKL49_12445</name>
</gene>
<dbReference type="EMBL" id="CP068570">
    <property type="protein sequence ID" value="QQZ51687.1"/>
    <property type="molecule type" value="Genomic_DNA"/>
</dbReference>
<dbReference type="InterPro" id="IPR004360">
    <property type="entry name" value="Glyas_Fos-R_dOase_dom"/>
</dbReference>
<sequence length="124" mass="12904">MFDHLSVGVRDLAAARRFYDAFFAPLGCANTFAAEAELAYGPGGLRQFYLYPVTGGQVAGLGTHIALSANSRSAVDAAYAAALAQGATVVRVAGLHPDIAADYYGAVLLDPDGNKLEIVADTMH</sequence>
<dbReference type="InterPro" id="IPR029068">
    <property type="entry name" value="Glyas_Bleomycin-R_OHBP_Dase"/>
</dbReference>
<organism evidence="2 4">
    <name type="scientific">Phenylobacterium glaciei</name>
    <dbReference type="NCBI Taxonomy" id="2803784"/>
    <lineage>
        <taxon>Bacteria</taxon>
        <taxon>Pseudomonadati</taxon>
        <taxon>Pseudomonadota</taxon>
        <taxon>Alphaproteobacteria</taxon>
        <taxon>Caulobacterales</taxon>
        <taxon>Caulobacteraceae</taxon>
        <taxon>Phenylobacterium</taxon>
    </lineage>
</organism>
<accession>A0A941D0X3</accession>
<dbReference type="InterPro" id="IPR037523">
    <property type="entry name" value="VOC_core"/>
</dbReference>
<dbReference type="Proteomes" id="UP000622580">
    <property type="component" value="Unassembled WGS sequence"/>
</dbReference>
<dbReference type="Gene3D" id="3.10.180.10">
    <property type="entry name" value="2,3-Dihydroxybiphenyl 1,2-Dioxygenase, domain 1"/>
    <property type="match status" value="1"/>
</dbReference>
<dbReference type="PANTHER" id="PTHR35006">
    <property type="entry name" value="GLYOXALASE FAMILY PROTEIN (AFU_ORTHOLOGUE AFUA_5G14830)"/>
    <property type="match status" value="1"/>
</dbReference>
<reference evidence="3" key="1">
    <citation type="submission" date="2021-01" db="EMBL/GenBank/DDBJ databases">
        <title>Genome sequence of Phenylobacterium sp. 20VBR1 isolated from a valley glaceir, Ny-Alesund, Svalbard.</title>
        <authorList>
            <person name="Thomas F.A."/>
            <person name="Krishnan K.P."/>
            <person name="Sinha R.K."/>
        </authorList>
    </citation>
    <scope>NUCLEOTIDE SEQUENCE</scope>
    <source>
        <strain evidence="3">20VBR1</strain>
    </source>
</reference>
<dbReference type="Pfam" id="PF00903">
    <property type="entry name" value="Glyoxalase"/>
    <property type="match status" value="1"/>
</dbReference>
<evidence type="ECO:0000259" key="1">
    <source>
        <dbReference type="PROSITE" id="PS51819"/>
    </source>
</evidence>
<proteinExistence type="predicted"/>
<reference evidence="2" key="2">
    <citation type="submission" date="2021-04" db="EMBL/GenBank/DDBJ databases">
        <title>Draft genome assembly of strain Phenylobacterium sp. 20VBR1 using MiniION and Illumina platforms.</title>
        <authorList>
            <person name="Thomas F.A."/>
            <person name="Krishnan K.P."/>
            <person name="Sinha R.K."/>
        </authorList>
    </citation>
    <scope>NUCLEOTIDE SEQUENCE</scope>
    <source>
        <strain evidence="2">20VBR1</strain>
    </source>
</reference>